<dbReference type="Proteomes" id="UP000437736">
    <property type="component" value="Unassembled WGS sequence"/>
</dbReference>
<evidence type="ECO:0000256" key="2">
    <source>
        <dbReference type="ARBA" id="ARBA00012438"/>
    </source>
</evidence>
<evidence type="ECO:0000256" key="8">
    <source>
        <dbReference type="ARBA" id="ARBA00023012"/>
    </source>
</evidence>
<protein>
    <recommendedName>
        <fullName evidence="2">histidine kinase</fullName>
        <ecNumber evidence="2">2.7.13.3</ecNumber>
    </recommendedName>
</protein>
<dbReference type="EMBL" id="WJHE01000876">
    <property type="protein sequence ID" value="MST34157.1"/>
    <property type="molecule type" value="Genomic_DNA"/>
</dbReference>
<dbReference type="InterPro" id="IPR036890">
    <property type="entry name" value="HATPase_C_sf"/>
</dbReference>
<dbReference type="Pfam" id="PF07730">
    <property type="entry name" value="HisKA_3"/>
    <property type="match status" value="1"/>
</dbReference>
<dbReference type="PANTHER" id="PTHR24421">
    <property type="entry name" value="NITRATE/NITRITE SENSOR PROTEIN NARX-RELATED"/>
    <property type="match status" value="1"/>
</dbReference>
<name>A0ABW9QWB0_9ACTN</name>
<evidence type="ECO:0000259" key="9">
    <source>
        <dbReference type="Pfam" id="PF07730"/>
    </source>
</evidence>
<evidence type="ECO:0000256" key="6">
    <source>
        <dbReference type="ARBA" id="ARBA00022777"/>
    </source>
</evidence>
<dbReference type="InterPro" id="IPR050482">
    <property type="entry name" value="Sensor_HK_TwoCompSys"/>
</dbReference>
<keyword evidence="11" id="KW-1185">Reference proteome</keyword>
<proteinExistence type="predicted"/>
<feature type="non-terminal residue" evidence="10">
    <location>
        <position position="442"/>
    </location>
</feature>
<comment type="catalytic activity">
    <reaction evidence="1">
        <text>ATP + protein L-histidine = ADP + protein N-phospho-L-histidine.</text>
        <dbReference type="EC" id="2.7.13.3"/>
    </reaction>
</comment>
<dbReference type="CDD" id="cd16917">
    <property type="entry name" value="HATPase_UhpB-NarQ-NarX-like"/>
    <property type="match status" value="1"/>
</dbReference>
<dbReference type="Gene3D" id="3.30.565.10">
    <property type="entry name" value="Histidine kinase-like ATPase, C-terminal domain"/>
    <property type="match status" value="1"/>
</dbReference>
<keyword evidence="8" id="KW-0902">Two-component regulatory system</keyword>
<keyword evidence="4" id="KW-0808">Transferase</keyword>
<keyword evidence="6" id="KW-0418">Kinase</keyword>
<evidence type="ECO:0000313" key="10">
    <source>
        <dbReference type="EMBL" id="MST34157.1"/>
    </source>
</evidence>
<keyword evidence="7" id="KW-0067">ATP-binding</keyword>
<dbReference type="SUPFAM" id="SSF55874">
    <property type="entry name" value="ATPase domain of HSP90 chaperone/DNA topoisomerase II/histidine kinase"/>
    <property type="match status" value="1"/>
</dbReference>
<accession>A0ABW9QWB0</accession>
<sequence length="442" mass="46681">MGGAGGVSAEVRSGGVAAADRIAPWRRGAVDPRFWLVQGLVVAIFVANEVLTGPSGSSAAGRVTDLAVEALFLAPILYAALNFGVPGSLATAAGVSLLVIGGDLSVDLVNRRLADAGSDVVMLVLLDAVALFVAWRVSVEHDARSRYFSLFEIDAQPVFLLDASDRVLELNAAARHLLSARPAPAAGRPLASVLGVAAGELTDGATVSVPSAPGEYRLVTRRLAGRSGAARQQVVLEEVDAQRRKEREARIFARQLLRAQEEERRRVAQEIHDGPVQRLVQLCRQLDVVDETPGLPDGARNGLADSRAVAELAVEELRDLLRGLRPPALEHLGLVPTLRRLVEAMPARSGIRSHLIVDGRERRLGAEVELAAFRIGQEALTNVERHAGATSVTVTCRFRAAVLELVVADDGRGLVGDPRWAEGWGGVRGPGAAEGPGGEGGP</sequence>
<evidence type="ECO:0000256" key="7">
    <source>
        <dbReference type="ARBA" id="ARBA00022840"/>
    </source>
</evidence>
<keyword evidence="3" id="KW-0597">Phosphoprotein</keyword>
<feature type="domain" description="Signal transduction histidine kinase subgroup 3 dimerisation and phosphoacceptor" evidence="9">
    <location>
        <begin position="263"/>
        <end position="329"/>
    </location>
</feature>
<dbReference type="EC" id="2.7.13.3" evidence="2"/>
<dbReference type="Gene3D" id="1.20.5.1930">
    <property type="match status" value="1"/>
</dbReference>
<evidence type="ECO:0000256" key="5">
    <source>
        <dbReference type="ARBA" id="ARBA00022741"/>
    </source>
</evidence>
<comment type="caution">
    <text evidence="10">The sequence shown here is derived from an EMBL/GenBank/DDBJ whole genome shotgun (WGS) entry which is preliminary data.</text>
</comment>
<evidence type="ECO:0000256" key="4">
    <source>
        <dbReference type="ARBA" id="ARBA00022679"/>
    </source>
</evidence>
<keyword evidence="5" id="KW-0547">Nucleotide-binding</keyword>
<organism evidence="10 11">
    <name type="scientific">Acidiferrimicrobium australe</name>
    <dbReference type="NCBI Taxonomy" id="2664430"/>
    <lineage>
        <taxon>Bacteria</taxon>
        <taxon>Bacillati</taxon>
        <taxon>Actinomycetota</taxon>
        <taxon>Acidimicrobiia</taxon>
        <taxon>Acidimicrobiales</taxon>
        <taxon>Acidimicrobiaceae</taxon>
        <taxon>Acidiferrimicrobium</taxon>
    </lineage>
</organism>
<evidence type="ECO:0000313" key="11">
    <source>
        <dbReference type="Proteomes" id="UP000437736"/>
    </source>
</evidence>
<evidence type="ECO:0000256" key="3">
    <source>
        <dbReference type="ARBA" id="ARBA00022553"/>
    </source>
</evidence>
<reference evidence="10 11" key="1">
    <citation type="submission" date="2019-11" db="EMBL/GenBank/DDBJ databases">
        <title>Acidiferrimicrobium australis gen. nov., sp. nov., an acidophilic and obligately heterotrophic, member of the Actinobacteria that catalyses dissimilatory oxido- reduction of iron isolated from metal-rich acidic water in Chile.</title>
        <authorList>
            <person name="Gonzalez D."/>
            <person name="Huber K."/>
            <person name="Hedrich S."/>
            <person name="Rojas-Villalobos C."/>
            <person name="Quatrini R."/>
            <person name="Dinamarca M.A."/>
            <person name="Schwarz A."/>
            <person name="Canales C."/>
            <person name="Nancucheo I."/>
        </authorList>
    </citation>
    <scope>NUCLEOTIDE SEQUENCE [LARGE SCALE GENOMIC DNA]</scope>
    <source>
        <strain evidence="10 11">USS-CCA1</strain>
    </source>
</reference>
<evidence type="ECO:0000256" key="1">
    <source>
        <dbReference type="ARBA" id="ARBA00000085"/>
    </source>
</evidence>
<gene>
    <name evidence="10" type="ORF">GHK86_15680</name>
</gene>
<dbReference type="InterPro" id="IPR011712">
    <property type="entry name" value="Sig_transdc_His_kin_sub3_dim/P"/>
</dbReference>
<dbReference type="PANTHER" id="PTHR24421:SF10">
    <property type="entry name" value="NITRATE_NITRITE SENSOR PROTEIN NARQ"/>
    <property type="match status" value="1"/>
</dbReference>